<dbReference type="EMBL" id="CP029480">
    <property type="protein sequence ID" value="AWV99013.1"/>
    <property type="molecule type" value="Genomic_DNA"/>
</dbReference>
<keyword evidence="1" id="KW-0732">Signal</keyword>
<name>A0A2Z4GDM4_9BACT</name>
<evidence type="ECO:0000256" key="1">
    <source>
        <dbReference type="SAM" id="SignalP"/>
    </source>
</evidence>
<evidence type="ECO:0000313" key="3">
    <source>
        <dbReference type="Proteomes" id="UP000249873"/>
    </source>
</evidence>
<feature type="signal peptide" evidence="1">
    <location>
        <begin position="1"/>
        <end position="20"/>
    </location>
</feature>
<dbReference type="KEGG" id="als:DJ013_12890"/>
<gene>
    <name evidence="2" type="ORF">DJ013_12890</name>
</gene>
<dbReference type="AlphaFoldDB" id="A0A2Z4GDM4"/>
<dbReference type="Proteomes" id="UP000249873">
    <property type="component" value="Chromosome"/>
</dbReference>
<proteinExistence type="predicted"/>
<evidence type="ECO:0000313" key="2">
    <source>
        <dbReference type="EMBL" id="AWV99013.1"/>
    </source>
</evidence>
<reference evidence="2 3" key="1">
    <citation type="submission" date="2018-05" db="EMBL/GenBank/DDBJ databases">
        <title>Complete genome sequence of Arcticibacterium luteifluviistationis SM1504T, a cytophagaceae bacterium isolated from Arctic surface seawater.</title>
        <authorList>
            <person name="Li Y."/>
            <person name="Qin Q.-L."/>
        </authorList>
    </citation>
    <scope>NUCLEOTIDE SEQUENCE [LARGE SCALE GENOMIC DNA]</scope>
    <source>
        <strain evidence="2 3">SM1504</strain>
    </source>
</reference>
<protein>
    <submittedName>
        <fullName evidence="2">Uncharacterized protein</fullName>
    </submittedName>
</protein>
<keyword evidence="3" id="KW-1185">Reference proteome</keyword>
<dbReference type="RefSeq" id="WP_111372206.1">
    <property type="nucleotide sequence ID" value="NZ_CP029480.1"/>
</dbReference>
<organism evidence="2 3">
    <name type="scientific">Arcticibacterium luteifluviistationis</name>
    <dbReference type="NCBI Taxonomy" id="1784714"/>
    <lineage>
        <taxon>Bacteria</taxon>
        <taxon>Pseudomonadati</taxon>
        <taxon>Bacteroidota</taxon>
        <taxon>Cytophagia</taxon>
        <taxon>Cytophagales</taxon>
        <taxon>Leadbetterellaceae</taxon>
        <taxon>Arcticibacterium</taxon>
    </lineage>
</organism>
<accession>A0A2Z4GDM4</accession>
<feature type="chain" id="PRO_5016333057" evidence="1">
    <location>
        <begin position="21"/>
        <end position="72"/>
    </location>
</feature>
<sequence>MIRKLSFILSFLFIVQFSFATPTISHTSNESAKIEVVVNKKGKRKKNGRYKKKRGLFKRIFKGKSNCDCPKH</sequence>